<gene>
    <name evidence="2" type="ORF">SAMN05192568_100487</name>
</gene>
<dbReference type="AlphaFoldDB" id="A0A1I4H8H3"/>
<feature type="region of interest" description="Disordered" evidence="1">
    <location>
        <begin position="1"/>
        <end position="41"/>
    </location>
</feature>
<protein>
    <submittedName>
        <fullName evidence="2">Uncharacterized protein</fullName>
    </submittedName>
</protein>
<proteinExistence type="predicted"/>
<feature type="compositionally biased region" description="Low complexity" evidence="1">
    <location>
        <begin position="1"/>
        <end position="20"/>
    </location>
</feature>
<feature type="compositionally biased region" description="Basic and acidic residues" evidence="1">
    <location>
        <begin position="21"/>
        <end position="32"/>
    </location>
</feature>
<keyword evidence="3" id="KW-1185">Reference proteome</keyword>
<sequence>MDKISATTAHSSAHHASGTSHTDKANGPDKTSRQTTETKVVEAKLERDAQTKTVIDSRPSQAHLKFQASLRLTHT</sequence>
<evidence type="ECO:0000256" key="1">
    <source>
        <dbReference type="SAM" id="MobiDB-lite"/>
    </source>
</evidence>
<reference evidence="3" key="1">
    <citation type="submission" date="2016-10" db="EMBL/GenBank/DDBJ databases">
        <authorList>
            <person name="Varghese N."/>
            <person name="Submissions S."/>
        </authorList>
    </citation>
    <scope>NUCLEOTIDE SEQUENCE [LARGE SCALE GENOMIC DNA]</scope>
    <source>
        <strain evidence="3">BL36</strain>
    </source>
</reference>
<dbReference type="RefSeq" id="WP_092038015.1">
    <property type="nucleotide sequence ID" value="NZ_FOTK01000004.1"/>
</dbReference>
<dbReference type="OrthoDB" id="9897423at2"/>
<organism evidence="2 3">
    <name type="scientific">Methylobacterium pseudosasicola</name>
    <dbReference type="NCBI Taxonomy" id="582667"/>
    <lineage>
        <taxon>Bacteria</taxon>
        <taxon>Pseudomonadati</taxon>
        <taxon>Pseudomonadota</taxon>
        <taxon>Alphaproteobacteria</taxon>
        <taxon>Hyphomicrobiales</taxon>
        <taxon>Methylobacteriaceae</taxon>
        <taxon>Methylobacterium</taxon>
    </lineage>
</organism>
<accession>A0A1I4H8H3</accession>
<evidence type="ECO:0000313" key="2">
    <source>
        <dbReference type="EMBL" id="SFL38465.1"/>
    </source>
</evidence>
<dbReference type="Proteomes" id="UP000199048">
    <property type="component" value="Unassembled WGS sequence"/>
</dbReference>
<evidence type="ECO:0000313" key="3">
    <source>
        <dbReference type="Proteomes" id="UP000199048"/>
    </source>
</evidence>
<name>A0A1I4H8H3_9HYPH</name>
<dbReference type="EMBL" id="FOTK01000004">
    <property type="protein sequence ID" value="SFL38465.1"/>
    <property type="molecule type" value="Genomic_DNA"/>
</dbReference>